<feature type="transmembrane region" description="Helical" evidence="1">
    <location>
        <begin position="62"/>
        <end position="80"/>
    </location>
</feature>
<keyword evidence="1" id="KW-0472">Membrane</keyword>
<organism evidence="2">
    <name type="scientific">Opuntia streptacantha</name>
    <name type="common">Prickly pear cactus</name>
    <name type="synonym">Opuntia cardona</name>
    <dbReference type="NCBI Taxonomy" id="393608"/>
    <lineage>
        <taxon>Eukaryota</taxon>
        <taxon>Viridiplantae</taxon>
        <taxon>Streptophyta</taxon>
        <taxon>Embryophyta</taxon>
        <taxon>Tracheophyta</taxon>
        <taxon>Spermatophyta</taxon>
        <taxon>Magnoliopsida</taxon>
        <taxon>eudicotyledons</taxon>
        <taxon>Gunneridae</taxon>
        <taxon>Pentapetalae</taxon>
        <taxon>Caryophyllales</taxon>
        <taxon>Cactineae</taxon>
        <taxon>Cactaceae</taxon>
        <taxon>Opuntioideae</taxon>
        <taxon>Opuntia</taxon>
    </lineage>
</organism>
<reference evidence="2" key="2">
    <citation type="submission" date="2020-07" db="EMBL/GenBank/DDBJ databases">
        <authorList>
            <person name="Vera ALvarez R."/>
            <person name="Arias-Moreno D.M."/>
            <person name="Jimenez-Jacinto V."/>
            <person name="Jimenez-Bremont J.F."/>
            <person name="Swaminathan K."/>
            <person name="Moose S.P."/>
            <person name="Guerrero-Gonzalez M.L."/>
            <person name="Marino-Ramirez L."/>
            <person name="Landsman D."/>
            <person name="Rodriguez-Kessler M."/>
            <person name="Delgado-Sanchez P."/>
        </authorList>
    </citation>
    <scope>NUCLEOTIDE SEQUENCE</scope>
    <source>
        <tissue evidence="2">Cladode</tissue>
    </source>
</reference>
<keyword evidence="1" id="KW-0812">Transmembrane</keyword>
<evidence type="ECO:0000256" key="1">
    <source>
        <dbReference type="SAM" id="Phobius"/>
    </source>
</evidence>
<sequence length="99" mass="11558">MFRFAQADLFFFVHILYFDEKRRAFGTICGGRTGGIAPHDSFIYFWSIEMQIIRALGVVDKINMIFFAGWSLAVLTFTLFNMSMPWNFFFAKIVCKFLA</sequence>
<keyword evidence="1" id="KW-1133">Transmembrane helix</keyword>
<name>A0A7C8ZK66_OPUST</name>
<dbReference type="EMBL" id="GISG01136998">
    <property type="protein sequence ID" value="MBA4644170.1"/>
    <property type="molecule type" value="Transcribed_RNA"/>
</dbReference>
<dbReference type="AlphaFoldDB" id="A0A7C8ZK66"/>
<evidence type="ECO:0000313" key="2">
    <source>
        <dbReference type="EMBL" id="MBA4644170.1"/>
    </source>
</evidence>
<accession>A0A7C8ZK66</accession>
<protein>
    <submittedName>
        <fullName evidence="2">Uncharacterized protein</fullName>
    </submittedName>
</protein>
<proteinExistence type="predicted"/>
<reference evidence="2" key="1">
    <citation type="journal article" date="2013" name="J. Plant Res.">
        <title>Effect of fungi and light on seed germination of three Opuntia species from semiarid lands of central Mexico.</title>
        <authorList>
            <person name="Delgado-Sanchez P."/>
            <person name="Jimenez-Bremont J.F."/>
            <person name="Guerrero-Gonzalez Mde L."/>
            <person name="Flores J."/>
        </authorList>
    </citation>
    <scope>NUCLEOTIDE SEQUENCE</scope>
    <source>
        <tissue evidence="2">Cladode</tissue>
    </source>
</reference>